<protein>
    <submittedName>
        <fullName evidence="1">Uncharacterized protein</fullName>
    </submittedName>
</protein>
<reference evidence="1" key="1">
    <citation type="submission" date="2020-06" db="EMBL/GenBank/DDBJ databases">
        <authorList>
            <consortium name="Plant Systems Biology data submission"/>
        </authorList>
    </citation>
    <scope>NUCLEOTIDE SEQUENCE</scope>
    <source>
        <strain evidence="1">D6</strain>
    </source>
</reference>
<name>A0A9N8E8D4_9STRA</name>
<sequence length="235" mass="25656">MATNLLLAKSRYKIPSMKMSPSIVKDMYSDVYYNIFLPRKPSTSYSTEPNLLSDAPMVTADACNKSSVITTDDNRTNEPSYMYDHGKKLATRAPGMPSPFQDDIRKGGDPGKLKLMPMPENDYGTITAMKEPISCRELRSVSKGLAPLHLPTGYGAANFTGNCHGKPTLSSSAQPIFHSINNNAPPTTLDLVAVKSNNNSADTDDEEFTPEFDGAVPGIDAFMQEGDQVFCRESE</sequence>
<organism evidence="1 2">
    <name type="scientific">Seminavis robusta</name>
    <dbReference type="NCBI Taxonomy" id="568900"/>
    <lineage>
        <taxon>Eukaryota</taxon>
        <taxon>Sar</taxon>
        <taxon>Stramenopiles</taxon>
        <taxon>Ochrophyta</taxon>
        <taxon>Bacillariophyta</taxon>
        <taxon>Bacillariophyceae</taxon>
        <taxon>Bacillariophycidae</taxon>
        <taxon>Naviculales</taxon>
        <taxon>Naviculaceae</taxon>
        <taxon>Seminavis</taxon>
    </lineage>
</organism>
<accession>A0A9N8E8D4</accession>
<keyword evidence="2" id="KW-1185">Reference proteome</keyword>
<dbReference type="Proteomes" id="UP001153069">
    <property type="component" value="Unassembled WGS sequence"/>
</dbReference>
<dbReference type="AlphaFoldDB" id="A0A9N8E8D4"/>
<evidence type="ECO:0000313" key="1">
    <source>
        <dbReference type="EMBL" id="CAB9516437.1"/>
    </source>
</evidence>
<gene>
    <name evidence="1" type="ORF">SEMRO_782_G201800.1</name>
</gene>
<dbReference type="EMBL" id="CAICTM010000781">
    <property type="protein sequence ID" value="CAB9516437.1"/>
    <property type="molecule type" value="Genomic_DNA"/>
</dbReference>
<evidence type="ECO:0000313" key="2">
    <source>
        <dbReference type="Proteomes" id="UP001153069"/>
    </source>
</evidence>
<proteinExistence type="predicted"/>
<comment type="caution">
    <text evidence="1">The sequence shown here is derived from an EMBL/GenBank/DDBJ whole genome shotgun (WGS) entry which is preliminary data.</text>
</comment>